<dbReference type="InterPro" id="IPR029058">
    <property type="entry name" value="AB_hydrolase_fold"/>
</dbReference>
<dbReference type="SUPFAM" id="SSF53474">
    <property type="entry name" value="alpha/beta-Hydrolases"/>
    <property type="match status" value="1"/>
</dbReference>
<organism evidence="4 5">
    <name type="scientific">Micromonospora olivasterospora</name>
    <dbReference type="NCBI Taxonomy" id="1880"/>
    <lineage>
        <taxon>Bacteria</taxon>
        <taxon>Bacillati</taxon>
        <taxon>Actinomycetota</taxon>
        <taxon>Actinomycetes</taxon>
        <taxon>Micromonosporales</taxon>
        <taxon>Micromonosporaceae</taxon>
        <taxon>Micromonospora</taxon>
    </lineage>
</organism>
<proteinExistence type="predicted"/>
<feature type="region of interest" description="Disordered" evidence="1">
    <location>
        <begin position="195"/>
        <end position="229"/>
    </location>
</feature>
<sequence length="2126" mass="220413">MPITLSARRRLAALLAGVVAAPLLGVVAAPPQAVAAPTTPTVTIVDLGVMGRLNDVSTAVGELNDAGLVAAGRWIEGVDSHTSALLLQAGKPAVDLHPLIPGAGGSTTRDVNDAGDAVGFWTGSGESAGSFLYRDGAVTRLDLLSAEAISDTGFVAGGDWVRDPQGKVLRLGSLGGGQTHADGVNDEGVVVGVSDTDPAPDVLSPRAFRTRPGKSISADDALGSPLGGRSQAFDVNDAGQVAGWGGEPGSGGHQPVVWQANGLPVLYRTSYGGEVNALNEAGSGVGAIRMQNLTYDHAALFQDGAVTDLNTLLPEGSDWELVAATGINDAGQISGYGRRNGDWARHAFVMTLGEGPVLDSVRVEHQEYPSGTWVDATRNGTTDGNTVRVTVRFTNRSKLASITAIELVDAETGEVVENGKRLDVLDPGESLTRQFRWDTVGLAWNRDGSAHPDPRRLIVRLRVSDRVRDAREIPLLVKPRPVILVHGYKSNATSSWGKYQPFLESAHPLLHGWAVGDNQEVGVLRTGSLDAPFERTNTISENARQEAAYIEGVRARTDAWHVDVVAHSMGGLISRWYVQELMPESKDARPVVNRLIMMGTPNMGSPCADLVLDTAAIAGEEAPLMPATQQLSTAYVATSFNPNITDRRGVTFSNMVGVGHVVPCYFHGVGDGVVTRDSARYVFEDVPESDTFHTSMTEELSDFTSYVLPRLARDPRQNDTPDRTNLVSGEERAPIVAPQGIGAAVPAVPAGATVDVPLDVPTGEQAGVVAMAPPSVGLTLLDSSGAERGSAPAAADADQPFRGLVVDDPAAGRWTLRLTNTGTGEARVPLSAWIAGNPLTVEVTAAQVAPDGTVRVSARLDDDGTAVPGADVDAVVLGERGDRAELALHDDGGHDDGAAGDGVYAGTTVLGAGAHSVVVTARSDRGTRVGRTAVEVEPVDTGSYTLSAEAGPGGQVTVEPRQDAYPAGTEVTLHAAPKPGFLLQGWTVDGKPAGATRDLKVKMDRDHAVVARFLTYAITDLGSLSPDPQDSVEGVALNDRGQVVGRTIVVRRDGSKTARAFLWEDGTMRNLGTLPCTTSTGADGQCVSFAGDINNDGVVVGTSEEVDRGSDHKGGWHAFRWADGRMTALPAMPDAVGDGFASAYGVNDDGEIVGYSMEQDPDWDYRWWAVRWNASGERVDATQDIAFETAPTRAGINASGAVVGHEYVPDGWRAAVWADGEVSPVAVPTACTNGSRAHDIADDGTVVGEFCTLEVFGQKNAFVSRNGRTTDLGRGIAYAVNESGLVVGTGQTLSWDSTGRAVLWQDGVKYELASLAGGACQGEGEEVYSSPCVGLTSAVDVNERGQILVNGSVTTRKPGDPKTVLRVARPLLLTPVTATADLDVEQAVSATATAPGAPVTWTTTVTNAGPDTATAVHLETLLPDGVTVTGCTVSTGEACDADATLRSVVLPELANGESVTLTVRGTVTAGPGATLTATARAWSRPVPDLSRDNDSATATTTVVQLLDKTALKFWDQRLGSTSSPSTVTLTNRTSVPLPVTGVSATGDFAASTGCPAVLAPGASCPVQVMFTPTTLGTRTGTVKITTEVGTLTVAVDGNGIAANARPVVTSPAPVTVPEGSEVVLTVPFTDADTADTHTAQVVWPRQPMPGPVPAKVVERDGSGTVTATWTYTDNFSDTAAVIVTDSKGEVGFAPAPFTVVNVAPTVSAGPDATLEPGGTLTRNGSVTDPSAVDAVTATVDYGDGTGAQPLPLGADRAFALSHGYAAAGTYTVTVTARDDDGGVGTARFTVTVRARNEAPHLEWMPPAATPAEGEPLSMPGSVTDPDGDPVTVTVDYGDGTDPGPVEVRDGRFVLDHTYAEDGEHIVTLRADDGRGGTDSGTVRVVVLNAAPRVRIDAPTSGLVVPVGTEVRLAGSFTDAGRKDTHTARWLVDGAAVPGVVDERDGSGTVTAIRRFTEPGVYPLQLTVTDDEGGSGSTVDVGDAEAYVVVYDPDGGFVTGGVRLTVGDQKASLGFVARYAKDATTPGGETQLAVRAAGLDLHSTSYEWLTVGSGRAQYRGAGTLGGRSGYAFLVSVVDGAVVGGPDRIRVRVWEVATGTVVYDTQPGAPLTADPTTAIDGGNLVVHP</sequence>
<dbReference type="Gene3D" id="3.40.50.1820">
    <property type="entry name" value="alpha/beta hydrolase"/>
    <property type="match status" value="1"/>
</dbReference>
<dbReference type="CDD" id="cd00146">
    <property type="entry name" value="PKD"/>
    <property type="match status" value="2"/>
</dbReference>
<dbReference type="SUPFAM" id="SSF49299">
    <property type="entry name" value="PKD domain"/>
    <property type="match status" value="2"/>
</dbReference>
<feature type="region of interest" description="Disordered" evidence="1">
    <location>
        <begin position="1804"/>
        <end position="1828"/>
    </location>
</feature>
<dbReference type="NCBIfam" id="TIGR01451">
    <property type="entry name" value="B_ant_repeat"/>
    <property type="match status" value="1"/>
</dbReference>
<reference evidence="4 5" key="1">
    <citation type="submission" date="2019-07" db="EMBL/GenBank/DDBJ databases">
        <title>R&amp;d 2014.</title>
        <authorList>
            <person name="Klenk H.-P."/>
        </authorList>
    </citation>
    <scope>NUCLEOTIDE SEQUENCE [LARGE SCALE GENOMIC DNA]</scope>
    <source>
        <strain evidence="4 5">DSM 43868</strain>
    </source>
</reference>
<dbReference type="PROSITE" id="PS51318">
    <property type="entry name" value="TAT"/>
    <property type="match status" value="1"/>
</dbReference>
<comment type="caution">
    <text evidence="4">The sequence shown here is derived from an EMBL/GenBank/DDBJ whole genome shotgun (WGS) entry which is preliminary data.</text>
</comment>
<dbReference type="PROSITE" id="PS50093">
    <property type="entry name" value="PKD"/>
    <property type="match status" value="2"/>
</dbReference>
<dbReference type="InterPro" id="IPR035986">
    <property type="entry name" value="PKD_dom_sf"/>
</dbReference>
<feature type="domain" description="PKD" evidence="3">
    <location>
        <begin position="1827"/>
        <end position="1891"/>
    </location>
</feature>
<accession>A0A562IA71</accession>
<evidence type="ECO:0000259" key="3">
    <source>
        <dbReference type="PROSITE" id="PS50093"/>
    </source>
</evidence>
<dbReference type="InterPro" id="IPR001434">
    <property type="entry name" value="OmcB-like_DUF11"/>
</dbReference>
<gene>
    <name evidence="4" type="ORF">JD77_02585</name>
</gene>
<dbReference type="NCBIfam" id="NF041940">
    <property type="entry name" value="choice_anch_X"/>
    <property type="match status" value="1"/>
</dbReference>
<evidence type="ECO:0000313" key="4">
    <source>
        <dbReference type="EMBL" id="TWH67605.1"/>
    </source>
</evidence>
<dbReference type="Pfam" id="PF18998">
    <property type="entry name" value="Flg_new_2"/>
    <property type="match status" value="1"/>
</dbReference>
<protein>
    <submittedName>
        <fullName evidence="4">Putative repeat protein (TIGR01451 family)</fullName>
    </submittedName>
</protein>
<dbReference type="InterPro" id="IPR044060">
    <property type="entry name" value="Bacterial_rp_domain"/>
</dbReference>
<dbReference type="Proteomes" id="UP000319825">
    <property type="component" value="Unassembled WGS sequence"/>
</dbReference>
<dbReference type="SMART" id="SM00089">
    <property type="entry name" value="PKD"/>
    <property type="match status" value="2"/>
</dbReference>
<keyword evidence="5" id="KW-1185">Reference proteome</keyword>
<name>A0A562IA71_MICOL</name>
<dbReference type="InterPro" id="IPR014262">
    <property type="entry name" value="HAF_rpt"/>
</dbReference>
<dbReference type="InterPro" id="IPR047589">
    <property type="entry name" value="DUF11_rpt"/>
</dbReference>
<feature type="chain" id="PRO_5021981867" evidence="2">
    <location>
        <begin position="36"/>
        <end position="2126"/>
    </location>
</feature>
<evidence type="ECO:0000256" key="2">
    <source>
        <dbReference type="SAM" id="SignalP"/>
    </source>
</evidence>
<keyword evidence="2" id="KW-0732">Signal</keyword>
<dbReference type="Pfam" id="PF01345">
    <property type="entry name" value="DUF11"/>
    <property type="match status" value="1"/>
</dbReference>
<dbReference type="InterPro" id="IPR013783">
    <property type="entry name" value="Ig-like_fold"/>
</dbReference>
<dbReference type="InterPro" id="IPR006311">
    <property type="entry name" value="TAT_signal"/>
</dbReference>
<dbReference type="InterPro" id="IPR000601">
    <property type="entry name" value="PKD_dom"/>
</dbReference>
<dbReference type="NCBIfam" id="TIGR02913">
    <property type="entry name" value="HAF_rpt"/>
    <property type="match status" value="2"/>
</dbReference>
<dbReference type="NCBIfam" id="NF012200">
    <property type="entry name" value="choice_anch_D"/>
    <property type="match status" value="1"/>
</dbReference>
<feature type="domain" description="PKD" evidence="3">
    <location>
        <begin position="1740"/>
        <end position="1794"/>
    </location>
</feature>
<dbReference type="InterPro" id="IPR022409">
    <property type="entry name" value="PKD/Chitinase_dom"/>
</dbReference>
<dbReference type="Pfam" id="PF18911">
    <property type="entry name" value="PKD_4"/>
    <property type="match status" value="3"/>
</dbReference>
<evidence type="ECO:0000256" key="1">
    <source>
        <dbReference type="SAM" id="MobiDB-lite"/>
    </source>
</evidence>
<dbReference type="GO" id="GO:0005975">
    <property type="term" value="P:carbohydrate metabolic process"/>
    <property type="evidence" value="ECO:0007669"/>
    <property type="project" value="UniProtKB-ARBA"/>
</dbReference>
<dbReference type="RefSeq" id="WP_145774587.1">
    <property type="nucleotide sequence ID" value="NZ_BAAATQ010000030.1"/>
</dbReference>
<dbReference type="Gene3D" id="2.60.40.10">
    <property type="entry name" value="Immunoglobulins"/>
    <property type="match status" value="5"/>
</dbReference>
<dbReference type="EMBL" id="VLKE01000001">
    <property type="protein sequence ID" value="TWH67605.1"/>
    <property type="molecule type" value="Genomic_DNA"/>
</dbReference>
<evidence type="ECO:0000313" key="5">
    <source>
        <dbReference type="Proteomes" id="UP000319825"/>
    </source>
</evidence>
<dbReference type="OrthoDB" id="8871309at2"/>
<feature type="signal peptide" evidence="2">
    <location>
        <begin position="1"/>
        <end position="35"/>
    </location>
</feature>
<dbReference type="Pfam" id="PF24096">
    <property type="entry name" value="DUF7379"/>
    <property type="match status" value="1"/>
</dbReference>
<dbReference type="InterPro" id="IPR055803">
    <property type="entry name" value="DUF7379"/>
</dbReference>